<dbReference type="Gene3D" id="1.10.3720.10">
    <property type="entry name" value="MetI-like"/>
    <property type="match status" value="1"/>
</dbReference>
<feature type="domain" description="ABC transmembrane type-1" evidence="8">
    <location>
        <begin position="96"/>
        <end position="302"/>
    </location>
</feature>
<keyword evidence="2 7" id="KW-0813">Transport</keyword>
<dbReference type="Pfam" id="PF00528">
    <property type="entry name" value="BPD_transp_1"/>
    <property type="match status" value="1"/>
</dbReference>
<comment type="similarity">
    <text evidence="7">Belongs to the binding-protein-dependent transport system permease family.</text>
</comment>
<sequence length="311" mass="33467">MTHLIFWRMMQLPAILGVIFLVTFLLVWVVPGNPLEAPEGQRPPPEIAAAMQRQYNLHSPTAFAQSYLSDLLLRGDFGPSLQYRDQRVNDILADGLAVSASLGVLAMIIAIFLGSAAGIIGALRPGSALDFSSLAIALIGISLPAFVTGSILLVGFVAIVLALPPGTIDPNLDQLMTRWILPAITLGVAPAAYIARLVRLGLADVMSSDFIRTARAKGLSQRQALFKHALKVAYLPVLSFLGPAAAAVMTGSFVVEEVFNIPGIGEHFVNAVRNKDQFLILGVVLVYSVILVVFNLMVDVAYVWLDPRIEL</sequence>
<feature type="transmembrane region" description="Helical" evidence="7">
    <location>
        <begin position="12"/>
        <end position="30"/>
    </location>
</feature>
<dbReference type="SUPFAM" id="SSF161098">
    <property type="entry name" value="MetI-like"/>
    <property type="match status" value="1"/>
</dbReference>
<dbReference type="PROSITE" id="PS50928">
    <property type="entry name" value="ABC_TM1"/>
    <property type="match status" value="1"/>
</dbReference>
<keyword evidence="5 7" id="KW-1133">Transmembrane helix</keyword>
<keyword evidence="6 7" id="KW-0472">Membrane</keyword>
<evidence type="ECO:0000256" key="7">
    <source>
        <dbReference type="RuleBase" id="RU363032"/>
    </source>
</evidence>
<keyword evidence="3" id="KW-1003">Cell membrane</keyword>
<dbReference type="PANTHER" id="PTHR30465:SF74">
    <property type="entry name" value="OLIGOPEPTIDE TRANSPORT SYSTEM PERMEASE PROTEIN OPPB"/>
    <property type="match status" value="1"/>
</dbReference>
<comment type="subcellular location">
    <subcellularLocation>
        <location evidence="1 7">Cell membrane</location>
        <topology evidence="1 7">Multi-pass membrane protein</topology>
    </subcellularLocation>
</comment>
<evidence type="ECO:0000313" key="9">
    <source>
        <dbReference type="EMBL" id="MFA9478681.1"/>
    </source>
</evidence>
<keyword evidence="10" id="KW-1185">Reference proteome</keyword>
<evidence type="ECO:0000256" key="6">
    <source>
        <dbReference type="ARBA" id="ARBA00023136"/>
    </source>
</evidence>
<dbReference type="InterPro" id="IPR035906">
    <property type="entry name" value="MetI-like_sf"/>
</dbReference>
<evidence type="ECO:0000256" key="2">
    <source>
        <dbReference type="ARBA" id="ARBA00022448"/>
    </source>
</evidence>
<feature type="transmembrane region" description="Helical" evidence="7">
    <location>
        <begin position="278"/>
        <end position="305"/>
    </location>
</feature>
<keyword evidence="4 7" id="KW-0812">Transmembrane</keyword>
<feature type="transmembrane region" description="Helical" evidence="7">
    <location>
        <begin position="232"/>
        <end position="255"/>
    </location>
</feature>
<protein>
    <submittedName>
        <fullName evidence="9">ABC transporter permease</fullName>
    </submittedName>
</protein>
<evidence type="ECO:0000256" key="1">
    <source>
        <dbReference type="ARBA" id="ARBA00004651"/>
    </source>
</evidence>
<proteinExistence type="inferred from homology"/>
<comment type="caution">
    <text evidence="9">The sequence shown here is derived from an EMBL/GenBank/DDBJ whole genome shotgun (WGS) entry which is preliminary data.</text>
</comment>
<gene>
    <name evidence="9" type="ORF">ACERK3_10270</name>
</gene>
<feature type="transmembrane region" description="Helical" evidence="7">
    <location>
        <begin position="102"/>
        <end position="123"/>
    </location>
</feature>
<reference evidence="9 10" key="1">
    <citation type="submission" date="2024-08" db="EMBL/GenBank/DDBJ databases">
        <title>Whole-genome sequencing of halo(alkali)philic microorganisms from hypersaline lakes.</title>
        <authorList>
            <person name="Sorokin D.Y."/>
            <person name="Merkel A.Y."/>
            <person name="Messina E."/>
            <person name="Yakimov M."/>
        </authorList>
    </citation>
    <scope>NUCLEOTIDE SEQUENCE [LARGE SCALE GENOMIC DNA]</scope>
    <source>
        <strain evidence="9 10">AB-hyl4</strain>
    </source>
</reference>
<name>A0ABV4U513_9BACT</name>
<organism evidence="9 10">
    <name type="scientific">Natronomicrosphaera hydrolytica</name>
    <dbReference type="NCBI Taxonomy" id="3242702"/>
    <lineage>
        <taxon>Bacteria</taxon>
        <taxon>Pseudomonadati</taxon>
        <taxon>Planctomycetota</taxon>
        <taxon>Phycisphaerae</taxon>
        <taxon>Phycisphaerales</taxon>
        <taxon>Phycisphaeraceae</taxon>
        <taxon>Natronomicrosphaera</taxon>
    </lineage>
</organism>
<dbReference type="InterPro" id="IPR000515">
    <property type="entry name" value="MetI-like"/>
</dbReference>
<dbReference type="Proteomes" id="UP001575105">
    <property type="component" value="Unassembled WGS sequence"/>
</dbReference>
<evidence type="ECO:0000256" key="5">
    <source>
        <dbReference type="ARBA" id="ARBA00022989"/>
    </source>
</evidence>
<evidence type="ECO:0000256" key="4">
    <source>
        <dbReference type="ARBA" id="ARBA00022692"/>
    </source>
</evidence>
<dbReference type="PANTHER" id="PTHR30465">
    <property type="entry name" value="INNER MEMBRANE ABC TRANSPORTER"/>
    <property type="match status" value="1"/>
</dbReference>
<evidence type="ECO:0000259" key="8">
    <source>
        <dbReference type="PROSITE" id="PS50928"/>
    </source>
</evidence>
<dbReference type="RefSeq" id="WP_425345607.1">
    <property type="nucleotide sequence ID" value="NZ_JBGUBD010000005.1"/>
</dbReference>
<feature type="transmembrane region" description="Helical" evidence="7">
    <location>
        <begin position="135"/>
        <end position="159"/>
    </location>
</feature>
<dbReference type="EMBL" id="JBGUBD010000005">
    <property type="protein sequence ID" value="MFA9478681.1"/>
    <property type="molecule type" value="Genomic_DNA"/>
</dbReference>
<evidence type="ECO:0000256" key="3">
    <source>
        <dbReference type="ARBA" id="ARBA00022475"/>
    </source>
</evidence>
<feature type="transmembrane region" description="Helical" evidence="7">
    <location>
        <begin position="179"/>
        <end position="198"/>
    </location>
</feature>
<dbReference type="CDD" id="cd06261">
    <property type="entry name" value="TM_PBP2"/>
    <property type="match status" value="1"/>
</dbReference>
<accession>A0ABV4U513</accession>
<evidence type="ECO:0000313" key="10">
    <source>
        <dbReference type="Proteomes" id="UP001575105"/>
    </source>
</evidence>